<protein>
    <submittedName>
        <fullName evidence="3">DUF4232 domain-containing protein</fullName>
    </submittedName>
</protein>
<evidence type="ECO:0000313" key="3">
    <source>
        <dbReference type="EMBL" id="TVT22995.1"/>
    </source>
</evidence>
<sequence>MRCAVVLLLLLALTACGRVGQYDNGIDPRLLTAGPVASPSPVPASPTPAACPAPGLSVEAGEVEAALGHRASVLTVTNCGTHPIRLEGYPEIRLLDGGGVPMPVTLLHDSSYMARDPGPSPVTVEPGGRALSVLSWSGTVTYGDRSTGSSVEVVPIPGAATQTLPLDADLGTTAQVHVTAWARNLLN</sequence>
<dbReference type="AlphaFoldDB" id="A0A558AFE8"/>
<gene>
    <name evidence="3" type="ORF">FNH06_11720</name>
</gene>
<dbReference type="OrthoDB" id="3827416at2"/>
<reference evidence="3 4" key="1">
    <citation type="submission" date="2019-07" db="EMBL/GenBank/DDBJ databases">
        <title>New species of Amycolatopsis and Streptomyces.</title>
        <authorList>
            <person name="Duangmal K."/>
            <person name="Teo W.F.A."/>
            <person name="Lipun K."/>
        </authorList>
    </citation>
    <scope>NUCLEOTIDE SEQUENCE [LARGE SCALE GENOMIC DNA]</scope>
    <source>
        <strain evidence="3 4">JCM 30562</strain>
    </source>
</reference>
<feature type="signal peptide" evidence="1">
    <location>
        <begin position="1"/>
        <end position="17"/>
    </location>
</feature>
<keyword evidence="1" id="KW-0732">Signal</keyword>
<keyword evidence="4" id="KW-1185">Reference proteome</keyword>
<dbReference type="EMBL" id="VJZA01000014">
    <property type="protein sequence ID" value="TVT22995.1"/>
    <property type="molecule type" value="Genomic_DNA"/>
</dbReference>
<accession>A0A558AFE8</accession>
<evidence type="ECO:0000259" key="2">
    <source>
        <dbReference type="Pfam" id="PF14016"/>
    </source>
</evidence>
<evidence type="ECO:0000313" key="4">
    <source>
        <dbReference type="Proteomes" id="UP000318578"/>
    </source>
</evidence>
<proteinExistence type="predicted"/>
<feature type="chain" id="PRO_5039722631" evidence="1">
    <location>
        <begin position="18"/>
        <end position="187"/>
    </location>
</feature>
<comment type="caution">
    <text evidence="3">The sequence shown here is derived from an EMBL/GenBank/DDBJ whole genome shotgun (WGS) entry which is preliminary data.</text>
</comment>
<feature type="domain" description="DUF4232" evidence="2">
    <location>
        <begin position="51"/>
        <end position="181"/>
    </location>
</feature>
<evidence type="ECO:0000256" key="1">
    <source>
        <dbReference type="SAM" id="SignalP"/>
    </source>
</evidence>
<dbReference type="PROSITE" id="PS51257">
    <property type="entry name" value="PROKAR_LIPOPROTEIN"/>
    <property type="match status" value="1"/>
</dbReference>
<dbReference type="Pfam" id="PF14016">
    <property type="entry name" value="DUF4232"/>
    <property type="match status" value="1"/>
</dbReference>
<organism evidence="3 4">
    <name type="scientific">Amycolatopsis acidiphila</name>
    <dbReference type="NCBI Taxonomy" id="715473"/>
    <lineage>
        <taxon>Bacteria</taxon>
        <taxon>Bacillati</taxon>
        <taxon>Actinomycetota</taxon>
        <taxon>Actinomycetes</taxon>
        <taxon>Pseudonocardiales</taxon>
        <taxon>Pseudonocardiaceae</taxon>
        <taxon>Amycolatopsis</taxon>
    </lineage>
</organism>
<dbReference type="Proteomes" id="UP000318578">
    <property type="component" value="Unassembled WGS sequence"/>
</dbReference>
<dbReference type="RefSeq" id="WP_144637540.1">
    <property type="nucleotide sequence ID" value="NZ_BNAX01000001.1"/>
</dbReference>
<dbReference type="InterPro" id="IPR025326">
    <property type="entry name" value="DUF4232"/>
</dbReference>
<name>A0A558AFE8_9PSEU</name>